<organism evidence="5 6">
    <name type="scientific">Rhizobium tubonense</name>
    <dbReference type="NCBI Taxonomy" id="484088"/>
    <lineage>
        <taxon>Bacteria</taxon>
        <taxon>Pseudomonadati</taxon>
        <taxon>Pseudomonadota</taxon>
        <taxon>Alphaproteobacteria</taxon>
        <taxon>Hyphomicrobiales</taxon>
        <taxon>Rhizobiaceae</taxon>
        <taxon>Rhizobium/Agrobacterium group</taxon>
        <taxon>Rhizobium</taxon>
    </lineage>
</organism>
<dbReference type="SUPFAM" id="SSF53850">
    <property type="entry name" value="Periplasmic binding protein-like II"/>
    <property type="match status" value="1"/>
</dbReference>
<dbReference type="Gene3D" id="3.40.190.10">
    <property type="entry name" value="Periplasmic binding protein-like II"/>
    <property type="match status" value="2"/>
</dbReference>
<dbReference type="EMBL" id="PCDP01000019">
    <property type="protein sequence ID" value="PZM15461.1"/>
    <property type="molecule type" value="Genomic_DNA"/>
</dbReference>
<protein>
    <submittedName>
        <fullName evidence="5">ABC transporter substrate-binding protein</fullName>
    </submittedName>
</protein>
<dbReference type="PANTHER" id="PTHR43649:SF30">
    <property type="entry name" value="ABC TRANSPORTER SUBSTRATE-BINDING PROTEIN"/>
    <property type="match status" value="1"/>
</dbReference>
<evidence type="ECO:0000256" key="1">
    <source>
        <dbReference type="ARBA" id="ARBA00004418"/>
    </source>
</evidence>
<reference evidence="5 6" key="1">
    <citation type="journal article" date="2018" name="Sci. Rep.">
        <title>Rhizobium tumorigenes sp. nov., a novel plant tumorigenic bacterium isolated from cane gall tumors on thornless blackberry.</title>
        <authorList>
            <person name="Kuzmanovi N."/>
            <person name="Smalla K."/>
            <person name="Gronow S."/>
            <person name="PuBawska J."/>
        </authorList>
    </citation>
    <scope>NUCLEOTIDE SEQUENCE [LARGE SCALE GENOMIC DNA]</scope>
    <source>
        <strain evidence="5 6">CCBAU 85046</strain>
    </source>
</reference>
<keyword evidence="3" id="KW-0574">Periplasm</keyword>
<gene>
    <name evidence="5" type="ORF">CPY51_06410</name>
</gene>
<dbReference type="InterPro" id="IPR050490">
    <property type="entry name" value="Bact_solute-bd_prot1"/>
</dbReference>
<dbReference type="InterPro" id="IPR006059">
    <property type="entry name" value="SBP"/>
</dbReference>
<proteinExistence type="inferred from homology"/>
<comment type="subcellular location">
    <subcellularLocation>
        <location evidence="1">Periplasm</location>
    </subcellularLocation>
</comment>
<evidence type="ECO:0000256" key="4">
    <source>
        <dbReference type="SAM" id="SignalP"/>
    </source>
</evidence>
<evidence type="ECO:0000256" key="3">
    <source>
        <dbReference type="ARBA" id="ARBA00022764"/>
    </source>
</evidence>
<dbReference type="RefSeq" id="WP_111159462.1">
    <property type="nucleotide sequence ID" value="NZ_PCDP01000019.1"/>
</dbReference>
<feature type="signal peptide" evidence="4">
    <location>
        <begin position="1"/>
        <end position="20"/>
    </location>
</feature>
<feature type="chain" id="PRO_5016178900" evidence="4">
    <location>
        <begin position="21"/>
        <end position="420"/>
    </location>
</feature>
<dbReference type="Pfam" id="PF01547">
    <property type="entry name" value="SBP_bac_1"/>
    <property type="match status" value="1"/>
</dbReference>
<dbReference type="GO" id="GO:0042597">
    <property type="term" value="C:periplasmic space"/>
    <property type="evidence" value="ECO:0007669"/>
    <property type="project" value="UniProtKB-SubCell"/>
</dbReference>
<accession>A0A2W4CUY7</accession>
<dbReference type="PANTHER" id="PTHR43649">
    <property type="entry name" value="ARABINOSE-BINDING PROTEIN-RELATED"/>
    <property type="match status" value="1"/>
</dbReference>
<keyword evidence="4" id="KW-0732">Signal</keyword>
<evidence type="ECO:0000256" key="2">
    <source>
        <dbReference type="ARBA" id="ARBA00008520"/>
    </source>
</evidence>
<sequence length="420" mass="46346">MKRLLTAALFAALMSGTAFADTTIKLVEVITSPERTETLKSIVGKFEAANPGTKVEITSLPWNEAFQKFATMVSAGEIPDVVEMPDTWLSLYANNGMLESLEPYIAKWQYTSGLTDRALELGRYVNNTAYMLPYGFYLRALFYNKKLLAEAGVTEPPKTMDEFVSDSEKVSKIQGKYGYCMRGGPGGLNGWMIFAASMAGSNTYFNDDGTSTMNSPGWGKGISWMVDLYKKGLAPKDSVNWGFNEVVAGFYSGTCAFLDQDPDALIAIADRMKPEDFGVTPLPKGPDGKSFPTIGYAGWSMMTASQNKDLSWKLIATLEGPEGNVEWNKKIGALPIHKAAEKDPFYAGDQFKGWFEELADKNVVPTVMPTYLEEFAYFKDSLAIKTSEQALLGDISPEDLSNQWADYLTKAQQKFLATKK</sequence>
<keyword evidence="6" id="KW-1185">Reference proteome</keyword>
<comment type="similarity">
    <text evidence="2">Belongs to the bacterial solute-binding protein 1 family.</text>
</comment>
<dbReference type="CDD" id="cd13585">
    <property type="entry name" value="PBP2_TMBP_like"/>
    <property type="match status" value="1"/>
</dbReference>
<dbReference type="AlphaFoldDB" id="A0A2W4CUY7"/>
<evidence type="ECO:0000313" key="6">
    <source>
        <dbReference type="Proteomes" id="UP000248925"/>
    </source>
</evidence>
<comment type="caution">
    <text evidence="5">The sequence shown here is derived from an EMBL/GenBank/DDBJ whole genome shotgun (WGS) entry which is preliminary data.</text>
</comment>
<evidence type="ECO:0000313" key="5">
    <source>
        <dbReference type="EMBL" id="PZM15461.1"/>
    </source>
</evidence>
<dbReference type="Proteomes" id="UP000248925">
    <property type="component" value="Unassembled WGS sequence"/>
</dbReference>
<name>A0A2W4CUY7_9HYPH</name>
<dbReference type="OrthoDB" id="9811951at2"/>